<comment type="caution">
    <text evidence="7">The sequence shown here is derived from an EMBL/GenBank/DDBJ whole genome shotgun (WGS) entry which is preliminary data.</text>
</comment>
<evidence type="ECO:0000256" key="4">
    <source>
        <dbReference type="ARBA" id="ARBA00022898"/>
    </source>
</evidence>
<evidence type="ECO:0000256" key="1">
    <source>
        <dbReference type="ARBA" id="ARBA00001933"/>
    </source>
</evidence>
<dbReference type="STRING" id="2718.CHUV0807_0076"/>
<proteinExistence type="inferred from homology"/>
<feature type="region of interest" description="Disordered" evidence="5">
    <location>
        <begin position="1"/>
        <end position="29"/>
    </location>
</feature>
<keyword evidence="8" id="KW-1185">Reference proteome</keyword>
<dbReference type="InterPro" id="IPR015424">
    <property type="entry name" value="PyrdxlP-dep_Trfase"/>
</dbReference>
<evidence type="ECO:0000259" key="6">
    <source>
        <dbReference type="Pfam" id="PF01212"/>
    </source>
</evidence>
<dbReference type="GO" id="GO:0006520">
    <property type="term" value="P:amino acid metabolic process"/>
    <property type="evidence" value="ECO:0007669"/>
    <property type="project" value="InterPro"/>
</dbReference>
<dbReference type="InterPro" id="IPR015421">
    <property type="entry name" value="PyrdxlP-dep_Trfase_major"/>
</dbReference>
<evidence type="ECO:0000256" key="5">
    <source>
        <dbReference type="SAM" id="MobiDB-lite"/>
    </source>
</evidence>
<evidence type="ECO:0000256" key="2">
    <source>
        <dbReference type="ARBA" id="ARBA00006966"/>
    </source>
</evidence>
<evidence type="ECO:0000256" key="3">
    <source>
        <dbReference type="ARBA" id="ARBA00011881"/>
    </source>
</evidence>
<dbReference type="Proteomes" id="UP000004870">
    <property type="component" value="Unassembled WGS sequence"/>
</dbReference>
<dbReference type="Gene3D" id="3.40.640.10">
    <property type="entry name" value="Type I PLP-dependent aspartate aminotransferase-like (Major domain)"/>
    <property type="match status" value="1"/>
</dbReference>
<dbReference type="PANTHER" id="PTHR48097:SF5">
    <property type="entry name" value="LOW SPECIFICITY L-THREONINE ALDOLASE"/>
    <property type="match status" value="1"/>
</dbReference>
<reference evidence="7 8" key="1">
    <citation type="submission" date="2009-08" db="EMBL/GenBank/DDBJ databases">
        <authorList>
            <person name="Qin X."/>
            <person name="Bachman B."/>
            <person name="Battles P."/>
            <person name="Bell A."/>
            <person name="Bess C."/>
            <person name="Bickham C."/>
            <person name="Chaboub L."/>
            <person name="Chen D."/>
            <person name="Coyle M."/>
            <person name="Deiros D.R."/>
            <person name="Dinh H."/>
            <person name="Forbes L."/>
            <person name="Fowler G."/>
            <person name="Francisco L."/>
            <person name="Fu Q."/>
            <person name="Gubbala S."/>
            <person name="Hale W."/>
            <person name="Han Y."/>
            <person name="Hemphill L."/>
            <person name="Highlander S.K."/>
            <person name="Hirani K."/>
            <person name="Hogues M."/>
            <person name="Jackson L."/>
            <person name="Jakkamsetti A."/>
            <person name="Javaid M."/>
            <person name="Jiang H."/>
            <person name="Korchina V."/>
            <person name="Kovar C."/>
            <person name="Lara F."/>
            <person name="Lee S."/>
            <person name="Mata R."/>
            <person name="Mathew T."/>
            <person name="Moen C."/>
            <person name="Morales K."/>
            <person name="Munidasa M."/>
            <person name="Nazareth L."/>
            <person name="Ngo R."/>
            <person name="Nguyen L."/>
            <person name="Okwuonu G."/>
            <person name="Ongeri F."/>
            <person name="Patil S."/>
            <person name="Petrosino J."/>
            <person name="Pham C."/>
            <person name="Pham P."/>
            <person name="Pu L.-L."/>
            <person name="Puazo M."/>
            <person name="Raj R."/>
            <person name="Reid J."/>
            <person name="Rouhana J."/>
            <person name="Saada N."/>
            <person name="Shang Y."/>
            <person name="Simmons D."/>
            <person name="Thornton R."/>
            <person name="Warren J."/>
            <person name="Weissenberger G."/>
            <person name="Zhang J."/>
            <person name="Zhang L."/>
            <person name="Zhou C."/>
            <person name="Zhu D."/>
            <person name="Muzny D."/>
            <person name="Worley K."/>
            <person name="Gibbs R."/>
        </authorList>
    </citation>
    <scope>NUCLEOTIDE SEQUENCE [LARGE SCALE GENOMIC DNA]</scope>
    <source>
        <strain evidence="8">ATCC 15826 / DSM 8339 / NCTC 10426 / 6573</strain>
    </source>
</reference>
<feature type="compositionally biased region" description="Basic and acidic residues" evidence="5">
    <location>
        <begin position="1"/>
        <end position="11"/>
    </location>
</feature>
<organism evidence="7 8">
    <name type="scientific">Cardiobacterium hominis (strain ATCC 15826 / DSM 8339 / NCTC 10426 / 6573)</name>
    <dbReference type="NCBI Taxonomy" id="638300"/>
    <lineage>
        <taxon>Bacteria</taxon>
        <taxon>Pseudomonadati</taxon>
        <taxon>Pseudomonadota</taxon>
        <taxon>Gammaproteobacteria</taxon>
        <taxon>Cardiobacteriales</taxon>
        <taxon>Cardiobacteriaceae</taxon>
        <taxon>Cardiobacterium</taxon>
    </lineage>
</organism>
<dbReference type="PANTHER" id="PTHR48097">
    <property type="entry name" value="L-THREONINE ALDOLASE-RELATED"/>
    <property type="match status" value="1"/>
</dbReference>
<comment type="cofactor">
    <cofactor evidence="1">
        <name>pyridoxal 5'-phosphate</name>
        <dbReference type="ChEBI" id="CHEBI:597326"/>
    </cofactor>
</comment>
<dbReference type="HOGENOM" id="CLU_049619_1_0_6"/>
<dbReference type="Pfam" id="PF01212">
    <property type="entry name" value="Beta_elim_lyase"/>
    <property type="match status" value="1"/>
</dbReference>
<protein>
    <submittedName>
        <fullName evidence="7">Beta-eliminating lyase</fullName>
        <ecNumber evidence="7">4.1.2.5</ecNumber>
    </submittedName>
</protein>
<accession>C8N812</accession>
<gene>
    <name evidence="7" type="primary">ltaE</name>
    <name evidence="7" type="ORF">HMPREF0198_0639</name>
</gene>
<dbReference type="AlphaFoldDB" id="C8N812"/>
<dbReference type="EMBL" id="ACKY01000029">
    <property type="protein sequence ID" value="EEV89234.1"/>
    <property type="molecule type" value="Genomic_DNA"/>
</dbReference>
<dbReference type="InterPro" id="IPR015422">
    <property type="entry name" value="PyrdxlP-dep_Trfase_small"/>
</dbReference>
<dbReference type="SUPFAM" id="SSF53383">
    <property type="entry name" value="PLP-dependent transferases"/>
    <property type="match status" value="1"/>
</dbReference>
<sequence>MGDKRNGERCAKSIPIKNAKRESRGETGCRYGGQPQARRIFPYNAALQPQQEKPMTQFGCDYLSGCHPAILDALVATNLEQTAGYGLDPYCEAARARIRAAVGSEAADVHFLVGGTQTNATVIASILRSWQGVIAADSGHIAVHETGAIEAGGHKVLTLPAADGKLDAAQLRDFMERYWLASGVKEHIVQPGMVYLSQPTELGTVYSKAELAALAQTCRHYRLPLFVDGARLGYALAPEVSDLTLPDLAALCDVFYIGGTKCGALFGEAVVIMNDAYKANFRAMMKQGGGLLAKGRLLGIQFDALFRDGLYQRICATAVTYAREIRAAFAAKGVAFYGASTTNQQFPILARDAAEYFQREFGFSYWEAHGEQEVLRYCTSWATTAEDVRALVDAAGRL</sequence>
<name>C8N812_CARH6</name>
<comment type="similarity">
    <text evidence="2">Belongs to the threonine aldolase family.</text>
</comment>
<dbReference type="GO" id="GO:0004793">
    <property type="term" value="F:threonine aldolase activity"/>
    <property type="evidence" value="ECO:0007669"/>
    <property type="project" value="UniProtKB-EC"/>
</dbReference>
<keyword evidence="4" id="KW-0663">Pyridoxal phosphate</keyword>
<evidence type="ECO:0000313" key="8">
    <source>
        <dbReference type="Proteomes" id="UP000004870"/>
    </source>
</evidence>
<dbReference type="EC" id="4.1.2.5" evidence="7"/>
<comment type="subunit">
    <text evidence="3">Homotetramer.</text>
</comment>
<evidence type="ECO:0000313" key="7">
    <source>
        <dbReference type="EMBL" id="EEV89234.1"/>
    </source>
</evidence>
<dbReference type="Gene3D" id="3.90.1150.10">
    <property type="entry name" value="Aspartate Aminotransferase, domain 1"/>
    <property type="match status" value="1"/>
</dbReference>
<keyword evidence="7" id="KW-0456">Lyase</keyword>
<dbReference type="InterPro" id="IPR001597">
    <property type="entry name" value="ArAA_b-elim_lyase/Thr_aldolase"/>
</dbReference>
<feature type="domain" description="Aromatic amino acid beta-eliminating lyase/threonine aldolase" evidence="6">
    <location>
        <begin position="61"/>
        <end position="297"/>
    </location>
</feature>